<gene>
    <name evidence="1" type="ORF">MLD38_024009</name>
</gene>
<organism evidence="1 2">
    <name type="scientific">Melastoma candidum</name>
    <dbReference type="NCBI Taxonomy" id="119954"/>
    <lineage>
        <taxon>Eukaryota</taxon>
        <taxon>Viridiplantae</taxon>
        <taxon>Streptophyta</taxon>
        <taxon>Embryophyta</taxon>
        <taxon>Tracheophyta</taxon>
        <taxon>Spermatophyta</taxon>
        <taxon>Magnoliopsida</taxon>
        <taxon>eudicotyledons</taxon>
        <taxon>Gunneridae</taxon>
        <taxon>Pentapetalae</taxon>
        <taxon>rosids</taxon>
        <taxon>malvids</taxon>
        <taxon>Myrtales</taxon>
        <taxon>Melastomataceae</taxon>
        <taxon>Melastomatoideae</taxon>
        <taxon>Melastomateae</taxon>
        <taxon>Melastoma</taxon>
    </lineage>
</organism>
<keyword evidence="2" id="KW-1185">Reference proteome</keyword>
<comment type="caution">
    <text evidence="1">The sequence shown here is derived from an EMBL/GenBank/DDBJ whole genome shotgun (WGS) entry which is preliminary data.</text>
</comment>
<proteinExistence type="predicted"/>
<reference evidence="2" key="1">
    <citation type="journal article" date="2023" name="Front. Plant Sci.">
        <title>Chromosomal-level genome assembly of Melastoma candidum provides insights into trichome evolution.</title>
        <authorList>
            <person name="Zhong Y."/>
            <person name="Wu W."/>
            <person name="Sun C."/>
            <person name="Zou P."/>
            <person name="Liu Y."/>
            <person name="Dai S."/>
            <person name="Zhou R."/>
        </authorList>
    </citation>
    <scope>NUCLEOTIDE SEQUENCE [LARGE SCALE GENOMIC DNA]</scope>
</reference>
<evidence type="ECO:0000313" key="2">
    <source>
        <dbReference type="Proteomes" id="UP001057402"/>
    </source>
</evidence>
<accession>A0ACB9NSI8</accession>
<dbReference type="EMBL" id="CM042886">
    <property type="protein sequence ID" value="KAI4339021.1"/>
    <property type="molecule type" value="Genomic_DNA"/>
</dbReference>
<name>A0ACB9NSI8_9MYRT</name>
<protein>
    <submittedName>
        <fullName evidence="1">Uncharacterized protein</fullName>
    </submittedName>
</protein>
<dbReference type="Proteomes" id="UP001057402">
    <property type="component" value="Chromosome 7"/>
</dbReference>
<sequence length="615" mass="68269">MASRATIIAPPAPSSSNEPSLSTPPNISTVPEALLPIDSPVFPPPPLVSTVTNIVTVKLSSDTYPLWLSLMSSHLISVDLFSYVDGTIQQPPPELTAANDLPIPNPQYLHWLKLNHSIRAALLATMTPEIMLEVYDILPAYNIWSTIRRRFLQSTMARELELRDRLLTLRLTNQSMESYLRDIKSIADQLAAIGKSIPVSELVLYTLRGLPRSYDMLVTTLSYATADASFDQVRANLLNFEQRLKHIANNPSDISTTALYSSAPSFRSKGRASYRSSFRRSPNPGLLPTPNQSPLTLPHSDRRTFGNSHSSTTTTELPRAVICQICGKRGHVAVTCLHRYNRTLADVPEALAALTIADSASDLWYPDSGATHHMTHAPGMLSSLRPYDGSTKVFVGNGQSLPISGIGQVRLSTPVSSLSLVDVLYVPDLKHNLLSIKKLCLDNDCIVEFDTSSFLIKDRRTGSTLLHQQTNHPLYPVRLAPPLSPTALITTSAPIWHARLGHPHPEVLRHLQRAKLLSVSSSSDMSRPCPACALGKSQRLPFSTSTHRASAPFEKLHSDVWRSPIQSNSGFQYFVLFIDDYSRFCWLFLLRQKSEVYECFTHLYNQISTQFLAKI</sequence>
<evidence type="ECO:0000313" key="1">
    <source>
        <dbReference type="EMBL" id="KAI4339021.1"/>
    </source>
</evidence>